<feature type="compositionally biased region" description="Acidic residues" evidence="1">
    <location>
        <begin position="640"/>
        <end position="657"/>
    </location>
</feature>
<dbReference type="EMBL" id="JXCE01000984">
    <property type="protein sequence ID" value="KPA35628.1"/>
    <property type="molecule type" value="Genomic_DNA"/>
</dbReference>
<dbReference type="Proteomes" id="UP000037904">
    <property type="component" value="Unassembled WGS sequence"/>
</dbReference>
<evidence type="ECO:0000256" key="1">
    <source>
        <dbReference type="SAM" id="MobiDB-lite"/>
    </source>
</evidence>
<gene>
    <name evidence="2" type="ORF">FLAG1_11655</name>
</gene>
<evidence type="ECO:0000313" key="2">
    <source>
        <dbReference type="EMBL" id="KPA35628.1"/>
    </source>
</evidence>
<feature type="region of interest" description="Disordered" evidence="1">
    <location>
        <begin position="1"/>
        <end position="117"/>
    </location>
</feature>
<feature type="compositionally biased region" description="Low complexity" evidence="1">
    <location>
        <begin position="22"/>
        <end position="40"/>
    </location>
</feature>
<feature type="compositionally biased region" description="Basic and acidic residues" evidence="1">
    <location>
        <begin position="193"/>
        <end position="202"/>
    </location>
</feature>
<organism evidence="2 3">
    <name type="scientific">Fusarium langsethiae</name>
    <dbReference type="NCBI Taxonomy" id="179993"/>
    <lineage>
        <taxon>Eukaryota</taxon>
        <taxon>Fungi</taxon>
        <taxon>Dikarya</taxon>
        <taxon>Ascomycota</taxon>
        <taxon>Pezizomycotina</taxon>
        <taxon>Sordariomycetes</taxon>
        <taxon>Hypocreomycetidae</taxon>
        <taxon>Hypocreales</taxon>
        <taxon>Nectriaceae</taxon>
        <taxon>Fusarium</taxon>
    </lineage>
</organism>
<name>A0A0M9ELP9_FUSLA</name>
<protein>
    <submittedName>
        <fullName evidence="2">Uncharacterized protein</fullName>
    </submittedName>
</protein>
<reference evidence="2 3" key="1">
    <citation type="submission" date="2015-04" db="EMBL/GenBank/DDBJ databases">
        <title>The draft genome sequence of Fusarium langsethiae, a T-2/HT-2 mycotoxin producer.</title>
        <authorList>
            <person name="Lysoe E."/>
            <person name="Divon H.H."/>
            <person name="Terzi V."/>
            <person name="Orru L."/>
            <person name="Lamontanara A."/>
            <person name="Kolseth A.-K."/>
            <person name="Frandsen R.J."/>
            <person name="Nielsen K."/>
            <person name="Thrane U."/>
        </authorList>
    </citation>
    <scope>NUCLEOTIDE SEQUENCE [LARGE SCALE GENOMIC DNA]</scope>
    <source>
        <strain evidence="2 3">Fl201059</strain>
    </source>
</reference>
<feature type="region of interest" description="Disordered" evidence="1">
    <location>
        <begin position="625"/>
        <end position="657"/>
    </location>
</feature>
<keyword evidence="3" id="KW-1185">Reference proteome</keyword>
<evidence type="ECO:0000313" key="3">
    <source>
        <dbReference type="Proteomes" id="UP000037904"/>
    </source>
</evidence>
<dbReference type="AlphaFoldDB" id="A0A0M9ELP9"/>
<sequence length="657" mass="71976">MVPASAVAAEPTKRVRLPNYASDSSSTSRPRPRRLGSPARHALDDSGTTAHRRDKGSRRLSGAGLFVTDDPDASGVRSSQPLLRKTFSSGQNPGTDARSSLPSSFLPDSTSRTTPSIDTAGLLTQHTLPSPEALDEQGLADLPTTLSRYERKLKKFVGQWHASLVKKGIPEHLAYKLAKHCVQTSDEEDESGTDSHHHDVSRVKKPLFPPSPSAPLRGTQLFQASTQVPENYRHNDEDGDIPSRPPANLILTQAPQTDDEPVVIQLGAGARAPKQGLGGDDKPTTLMEALRAKNKLKNHPEDGYEAFNTLAVAQRLQERDFDGRLSSQEICVIGVAVLHEVFGGRGQKRLADALTHLYGQHPRRHLADLDRNASRVADEIRRGGPATLSSFTIRWAQAAQHDSPNMLTIDDIRLVDMKVSLVREWDRWSSPAATGSNRDIEDFLAKNGIDANAGSTLSTRIAKYLSRKLGLPEGTLAKKIYAWRPLTVMADVFGAGIYVFVSRSLFTCYNKIRSSDGIKKEDKFRAMALAVADELPDLLNICEASYMHVVQPVLKPLLHGSSMEEFSRDLRIPGVQMATDGNLNSLRKTSIPELLGICVSPGGFVEELDSVRGGDADAGTALIRRQFSLHERHEDREDSNSDDDDDESGEEENEYNG</sequence>
<feature type="region of interest" description="Disordered" evidence="1">
    <location>
        <begin position="185"/>
        <end position="217"/>
    </location>
</feature>
<feature type="compositionally biased region" description="Basic and acidic residues" evidence="1">
    <location>
        <begin position="628"/>
        <end position="639"/>
    </location>
</feature>
<proteinExistence type="predicted"/>
<accession>A0A0M9ELP9</accession>
<comment type="caution">
    <text evidence="2">The sequence shown here is derived from an EMBL/GenBank/DDBJ whole genome shotgun (WGS) entry which is preliminary data.</text>
</comment>
<feature type="compositionally biased region" description="Polar residues" evidence="1">
    <location>
        <begin position="76"/>
        <end position="117"/>
    </location>
</feature>